<dbReference type="EMBL" id="CP033367">
    <property type="protein sequence ID" value="QKD05386.1"/>
    <property type="molecule type" value="Genomic_DNA"/>
</dbReference>
<gene>
    <name evidence="1" type="ORF">EB235_31100</name>
</gene>
<protein>
    <submittedName>
        <fullName evidence="1">Uncharacterized protein</fullName>
    </submittedName>
</protein>
<dbReference type="Proteomes" id="UP000503017">
    <property type="component" value="Chromosome"/>
</dbReference>
<name>A0A6M7WUZ7_RHILI</name>
<accession>A0A6M7WUZ7</accession>
<proteinExistence type="predicted"/>
<evidence type="ECO:0000313" key="1">
    <source>
        <dbReference type="EMBL" id="QKD05386.1"/>
    </source>
</evidence>
<evidence type="ECO:0000313" key="2">
    <source>
        <dbReference type="Proteomes" id="UP000503017"/>
    </source>
</evidence>
<reference evidence="1 2" key="1">
    <citation type="submission" date="2018-10" db="EMBL/GenBank/DDBJ databases">
        <authorList>
            <person name="Perry B.J."/>
            <person name="Sullivan J.T."/>
            <person name="Murphy R.J.T."/>
            <person name="Ramsay J.P."/>
            <person name="Ronson C.W."/>
        </authorList>
    </citation>
    <scope>NUCLEOTIDE SEQUENCE [LARGE SCALE GENOMIC DNA]</scope>
    <source>
        <strain evidence="1 2">R88b</strain>
    </source>
</reference>
<dbReference type="AlphaFoldDB" id="A0A6M7WUZ7"/>
<organism evidence="1 2">
    <name type="scientific">Mesorhizobium loti R88b</name>
    <dbReference type="NCBI Taxonomy" id="935548"/>
    <lineage>
        <taxon>Bacteria</taxon>
        <taxon>Pseudomonadati</taxon>
        <taxon>Pseudomonadota</taxon>
        <taxon>Alphaproteobacteria</taxon>
        <taxon>Hyphomicrobiales</taxon>
        <taxon>Phyllobacteriaceae</taxon>
        <taxon>Mesorhizobium</taxon>
    </lineage>
</organism>
<dbReference type="RefSeq" id="WP_027033658.1">
    <property type="nucleotide sequence ID" value="NZ_CP033367.1"/>
</dbReference>
<sequence>MVKFKDVQFEALGEFIRDLIKDPAKQAIFRNRDQQAMKDLLRGFMTPRDKTWEEITIKPHFDEDLIAHIAFPFTGDVEQTIATIAPADGPGEDYTFPDHYKIDPNAGPPDQIKQNRLRAYHSRLGDYVMSRCK</sequence>